<dbReference type="AlphaFoldDB" id="A0A9P1FR91"/>
<evidence type="ECO:0000313" key="6">
    <source>
        <dbReference type="Proteomes" id="UP001152797"/>
    </source>
</evidence>
<dbReference type="GO" id="GO:0005249">
    <property type="term" value="F:voltage-gated potassium channel activity"/>
    <property type="evidence" value="ECO:0007669"/>
    <property type="project" value="TreeGrafter"/>
</dbReference>
<dbReference type="PANTHER" id="PTHR10217">
    <property type="entry name" value="VOLTAGE AND LIGAND GATED POTASSIUM CHANNEL"/>
    <property type="match status" value="1"/>
</dbReference>
<dbReference type="GO" id="GO:0042391">
    <property type="term" value="P:regulation of membrane potential"/>
    <property type="evidence" value="ECO:0007669"/>
    <property type="project" value="TreeGrafter"/>
</dbReference>
<keyword evidence="6" id="KW-1185">Reference proteome</keyword>
<keyword evidence="5" id="KW-0407">Ion channel</keyword>
<dbReference type="GO" id="GO:0005886">
    <property type="term" value="C:plasma membrane"/>
    <property type="evidence" value="ECO:0007669"/>
    <property type="project" value="TreeGrafter"/>
</dbReference>
<accession>A0A9P1FR91</accession>
<dbReference type="Gene3D" id="1.10.287.70">
    <property type="match status" value="1"/>
</dbReference>
<keyword evidence="5" id="KW-0813">Transport</keyword>
<protein>
    <recommendedName>
        <fullName evidence="2">Cyclic nucleotide-binding domain-containing protein</fullName>
    </recommendedName>
</protein>
<dbReference type="InterPro" id="IPR018490">
    <property type="entry name" value="cNMP-bd_dom_sf"/>
</dbReference>
<evidence type="ECO:0000313" key="5">
    <source>
        <dbReference type="EMBL" id="CAL4770869.1"/>
    </source>
</evidence>
<dbReference type="EMBL" id="CAMXCT030000813">
    <property type="protein sequence ID" value="CAL4770869.1"/>
    <property type="molecule type" value="Genomic_DNA"/>
</dbReference>
<dbReference type="PANTHER" id="PTHR10217:SF435">
    <property type="entry name" value="POTASSIUM VOLTAGE-GATED CHANNEL PROTEIN EAG"/>
    <property type="match status" value="1"/>
</dbReference>
<evidence type="ECO:0000313" key="3">
    <source>
        <dbReference type="EMBL" id="CAI3983557.1"/>
    </source>
</evidence>
<keyword evidence="5" id="KW-0406">Ion transport</keyword>
<dbReference type="InterPro" id="IPR050818">
    <property type="entry name" value="KCNH_animal-type"/>
</dbReference>
<proteinExistence type="predicted"/>
<sequence>MPPSLARQQSPEAMKVTSVSSINRFATSPARSSILRKQQSTDSQLFVKNHEAVGETFWELHRKLGERYKADIQQCGGKVLKTSSSITSAQGQVLSHAGSRRTVDEANESFRYSERSGLMVSERLAASHASALAASRNTPLAASGTDIAKSKSNSLEDPPEVDLPQSRAAPHVEVRSSRLSKSSEFSEEHIFVPRMEWLQKSKSLTTRRKSRVSLTGDLSQSLPTGPILQEKNKPWYRRLEVNRIVLSPTGNFRSFWDAIGILILVKDTFGIPMQLVDVDVEIVTYFSETWPKKTSRVIYWCFDIFFSFFTGYLEKGTLITDCRTIACHYLQTWFLIDISISIIDLLLEFGSFDVGDSATATRFLRFLRLFRMLRLGKVSRVSAFLQDQFESEVASIQFSLALVMVAMILVEHVIACVWFGLGGTDGRTWLTVFGYQENTFFEKYYACVRWALAQLGFGATAIEAVSETEGMYSNVVGFISLVTSSSVISSMTSLVGALHRSRSEETQQLGQLRRFLRQNQVDPGLSERIMRFLQYTYHEFTTPGRLARIAAGRLHRTGEPVSDPQNAMNGTGDLVRITHFMGEDLSTQHGQVPPGGRVMLSLDVLGDSLLKLQKISMTVVVVDAAEGDTVFAAGGLADACFFILQGSLRYTQMERAPLTLENAGMAAEMALWTEWNFIGDLVSTSFSKIAGLETEDFCKCILSSPDLQHEAHGYAAEYVEALNELEILSDLWRFGQRNSERDLKRALGPGRVSMIQRVARRVALPSCFRLPRWRQEKVAPRPTSFSSVK</sequence>
<reference evidence="3" key="1">
    <citation type="submission" date="2022-10" db="EMBL/GenBank/DDBJ databases">
        <authorList>
            <person name="Chen Y."/>
            <person name="Dougan E. K."/>
            <person name="Chan C."/>
            <person name="Rhodes N."/>
            <person name="Thang M."/>
        </authorList>
    </citation>
    <scope>NUCLEOTIDE SEQUENCE</scope>
</reference>
<evidence type="ECO:0000256" key="1">
    <source>
        <dbReference type="SAM" id="MobiDB-lite"/>
    </source>
</evidence>
<dbReference type="InterPro" id="IPR014710">
    <property type="entry name" value="RmlC-like_jellyroll"/>
</dbReference>
<dbReference type="InterPro" id="IPR000595">
    <property type="entry name" value="cNMP-bd_dom"/>
</dbReference>
<dbReference type="OrthoDB" id="421226at2759"/>
<reference evidence="4" key="2">
    <citation type="submission" date="2024-04" db="EMBL/GenBank/DDBJ databases">
        <authorList>
            <person name="Chen Y."/>
            <person name="Shah S."/>
            <person name="Dougan E. K."/>
            <person name="Thang M."/>
            <person name="Chan C."/>
        </authorList>
    </citation>
    <scope>NUCLEOTIDE SEQUENCE [LARGE SCALE GENOMIC DNA]</scope>
</reference>
<dbReference type="EMBL" id="CAMXCT020000813">
    <property type="protein sequence ID" value="CAL1136932.1"/>
    <property type="molecule type" value="Genomic_DNA"/>
</dbReference>
<evidence type="ECO:0000259" key="2">
    <source>
        <dbReference type="PROSITE" id="PS50042"/>
    </source>
</evidence>
<evidence type="ECO:0000313" key="4">
    <source>
        <dbReference type="EMBL" id="CAL1136932.1"/>
    </source>
</evidence>
<feature type="region of interest" description="Disordered" evidence="1">
    <location>
        <begin position="134"/>
        <end position="171"/>
    </location>
</feature>
<dbReference type="Gene3D" id="2.60.120.10">
    <property type="entry name" value="Jelly Rolls"/>
    <property type="match status" value="1"/>
</dbReference>
<dbReference type="PROSITE" id="PS50042">
    <property type="entry name" value="CNMP_BINDING_3"/>
    <property type="match status" value="1"/>
</dbReference>
<dbReference type="SUPFAM" id="SSF81324">
    <property type="entry name" value="Voltage-gated potassium channels"/>
    <property type="match status" value="1"/>
</dbReference>
<organism evidence="3">
    <name type="scientific">Cladocopium goreaui</name>
    <dbReference type="NCBI Taxonomy" id="2562237"/>
    <lineage>
        <taxon>Eukaryota</taxon>
        <taxon>Sar</taxon>
        <taxon>Alveolata</taxon>
        <taxon>Dinophyceae</taxon>
        <taxon>Suessiales</taxon>
        <taxon>Symbiodiniaceae</taxon>
        <taxon>Cladocopium</taxon>
    </lineage>
</organism>
<feature type="domain" description="Cyclic nucleotide-binding" evidence="2">
    <location>
        <begin position="626"/>
        <end position="718"/>
    </location>
</feature>
<name>A0A9P1FR91_9DINO</name>
<dbReference type="EMBL" id="CAMXCT010000813">
    <property type="protein sequence ID" value="CAI3983557.1"/>
    <property type="molecule type" value="Genomic_DNA"/>
</dbReference>
<dbReference type="Proteomes" id="UP001152797">
    <property type="component" value="Unassembled WGS sequence"/>
</dbReference>
<gene>
    <name evidence="3" type="ORF">C1SCF055_LOCUS11162</name>
</gene>
<comment type="caution">
    <text evidence="3">The sequence shown here is derived from an EMBL/GenBank/DDBJ whole genome shotgun (WGS) entry which is preliminary data.</text>
</comment>
<dbReference type="SUPFAM" id="SSF51206">
    <property type="entry name" value="cAMP-binding domain-like"/>
    <property type="match status" value="1"/>
</dbReference>